<keyword evidence="2" id="KW-1185">Reference proteome</keyword>
<dbReference type="Gene3D" id="3.80.10.10">
    <property type="entry name" value="Ribonuclease Inhibitor"/>
    <property type="match status" value="1"/>
</dbReference>
<dbReference type="Proteomes" id="UP001642540">
    <property type="component" value="Unassembled WGS sequence"/>
</dbReference>
<dbReference type="SUPFAM" id="SSF52047">
    <property type="entry name" value="RNI-like"/>
    <property type="match status" value="1"/>
</dbReference>
<dbReference type="EMBL" id="CAXLJM020000164">
    <property type="protein sequence ID" value="CAL8145695.1"/>
    <property type="molecule type" value="Genomic_DNA"/>
</dbReference>
<evidence type="ECO:0000313" key="1">
    <source>
        <dbReference type="EMBL" id="CAL8145695.1"/>
    </source>
</evidence>
<protein>
    <recommendedName>
        <fullName evidence="3">F-box domain-containing protein</fullName>
    </recommendedName>
</protein>
<proteinExistence type="predicted"/>
<organism evidence="1 2">
    <name type="scientific">Orchesella dallaii</name>
    <dbReference type="NCBI Taxonomy" id="48710"/>
    <lineage>
        <taxon>Eukaryota</taxon>
        <taxon>Metazoa</taxon>
        <taxon>Ecdysozoa</taxon>
        <taxon>Arthropoda</taxon>
        <taxon>Hexapoda</taxon>
        <taxon>Collembola</taxon>
        <taxon>Entomobryomorpha</taxon>
        <taxon>Entomobryoidea</taxon>
        <taxon>Orchesellidae</taxon>
        <taxon>Orchesellinae</taxon>
        <taxon>Orchesella</taxon>
    </lineage>
</organism>
<gene>
    <name evidence="1" type="ORF">ODALV1_LOCUS30571</name>
</gene>
<sequence>MKIQGVPDQNPMLNHVVLERIFKLVEFDTKTFANFRLVCTQWNETSITTWRKNTWLSVTTNREYKGIHVEDFLQLLKSPEHRFADAPFRKYIISRWCGVARNHEGEIPEVVEFWKTVGSLMTHLSIRFTNFIFRGSLRNVVVMFIPNLRFLELSKNHYMSQKWWEIEEMDTKYLHMVNKNLTQLKFNFEDEAYKYSPITYVSNMLEHFPNIQILEMTHFDRTVATVNLIDIFTIMRYIREVRGPDYFQNLAELRLLKLDEKYRAEFTLKLASLITEHKFPLRVLTLDVGSETELEHAKEALQKVLEGHAATLQELVLAREVESFSFPDFPFGIQFPNLTKFSTTGKLVQNLEFLNNMPNLEFLDLEQDAEEIQLEENFRSDSIVFEKMKQFKITNKFCSRKQISTLGKMMPNLTSIAIGFKTSSGLRTAFNIWKNLMYVNIYTGNIDEDRFWKSKDAEKYMKDNICNATNLKQLKIGEFVKYGE</sequence>
<comment type="caution">
    <text evidence="1">The sequence shown here is derived from an EMBL/GenBank/DDBJ whole genome shotgun (WGS) entry which is preliminary data.</text>
</comment>
<name>A0ABP1S7C3_9HEXA</name>
<reference evidence="1 2" key="1">
    <citation type="submission" date="2024-08" db="EMBL/GenBank/DDBJ databases">
        <authorList>
            <person name="Cucini C."/>
            <person name="Frati F."/>
        </authorList>
    </citation>
    <scope>NUCLEOTIDE SEQUENCE [LARGE SCALE GENOMIC DNA]</scope>
</reference>
<evidence type="ECO:0000313" key="2">
    <source>
        <dbReference type="Proteomes" id="UP001642540"/>
    </source>
</evidence>
<accession>A0ABP1S7C3</accession>
<evidence type="ECO:0008006" key="3">
    <source>
        <dbReference type="Google" id="ProtNLM"/>
    </source>
</evidence>
<dbReference type="InterPro" id="IPR032675">
    <property type="entry name" value="LRR_dom_sf"/>
</dbReference>